<sequence length="332" mass="37112">MSRIHIAARDNGAGLSRDLRILAGALGDAGFDVTVSAIGQGGPRRQLRHLQLRARLALERWRGGAARGRFDVNIMLERVWRKYPPLAWRNALVPNPEWFKPEYAPYFGAVDRVFAKTRHAAAIFEALGRRSDYVGFTSSDRLLAAVPREASFFHLAGRSGNKGTQPLLDAWLRHPQWPMLTIVQREKLPSPLPGAANLRYVTRYLPDAELRQLQNRHLFHLCPSETEGFGHHLVEATSVGAIVLTTDAPPMNELIRPDRGLLVPYSHTGTQRLATTYFVDSGALENGVERLLALDAGERKALSERARAWYESNDADFRRRLVAAVDDLARTG</sequence>
<dbReference type="InterPro" id="IPR001296">
    <property type="entry name" value="Glyco_trans_1"/>
</dbReference>
<comment type="caution">
    <text evidence="2">The sequence shown here is derived from an EMBL/GenBank/DDBJ whole genome shotgun (WGS) entry which is preliminary data.</text>
</comment>
<keyword evidence="2" id="KW-0328">Glycosyltransferase</keyword>
<protein>
    <submittedName>
        <fullName evidence="2">Glycosyltransferase</fullName>
        <ecNumber evidence="2">2.4.-.-</ecNumber>
    </submittedName>
</protein>
<organism evidence="2 3">
    <name type="scientific">Dokdonella ginsengisoli</name>
    <dbReference type="NCBI Taxonomy" id="363846"/>
    <lineage>
        <taxon>Bacteria</taxon>
        <taxon>Pseudomonadati</taxon>
        <taxon>Pseudomonadota</taxon>
        <taxon>Gammaproteobacteria</taxon>
        <taxon>Lysobacterales</taxon>
        <taxon>Rhodanobacteraceae</taxon>
        <taxon>Dokdonella</taxon>
    </lineage>
</organism>
<reference evidence="3" key="1">
    <citation type="journal article" date="2019" name="Int. J. Syst. Evol. Microbiol.">
        <title>The Global Catalogue of Microorganisms (GCM) 10K type strain sequencing project: providing services to taxonomists for standard genome sequencing and annotation.</title>
        <authorList>
            <consortium name="The Broad Institute Genomics Platform"/>
            <consortium name="The Broad Institute Genome Sequencing Center for Infectious Disease"/>
            <person name="Wu L."/>
            <person name="Ma J."/>
        </authorList>
    </citation>
    <scope>NUCLEOTIDE SEQUENCE [LARGE SCALE GENOMIC DNA]</scope>
    <source>
        <strain evidence="3">CCUG 30340</strain>
    </source>
</reference>
<dbReference type="Proteomes" id="UP001595886">
    <property type="component" value="Unassembled WGS sequence"/>
</dbReference>
<keyword evidence="3" id="KW-1185">Reference proteome</keyword>
<evidence type="ECO:0000313" key="2">
    <source>
        <dbReference type="EMBL" id="MFC4820166.1"/>
    </source>
</evidence>
<proteinExistence type="predicted"/>
<name>A0ABV9QSX7_9GAMM</name>
<dbReference type="SUPFAM" id="SSF53756">
    <property type="entry name" value="UDP-Glycosyltransferase/glycogen phosphorylase"/>
    <property type="match status" value="1"/>
</dbReference>
<gene>
    <name evidence="2" type="ORF">ACFO6Q_07515</name>
</gene>
<feature type="domain" description="Glycosyl transferase family 1" evidence="1">
    <location>
        <begin position="201"/>
        <end position="308"/>
    </location>
</feature>
<dbReference type="RefSeq" id="WP_380019998.1">
    <property type="nucleotide sequence ID" value="NZ_JBHSHD010000006.1"/>
</dbReference>
<dbReference type="Pfam" id="PF00534">
    <property type="entry name" value="Glycos_transf_1"/>
    <property type="match status" value="1"/>
</dbReference>
<dbReference type="Gene3D" id="3.40.50.2000">
    <property type="entry name" value="Glycogen Phosphorylase B"/>
    <property type="match status" value="1"/>
</dbReference>
<dbReference type="EMBL" id="JBHSHD010000006">
    <property type="protein sequence ID" value="MFC4820166.1"/>
    <property type="molecule type" value="Genomic_DNA"/>
</dbReference>
<evidence type="ECO:0000259" key="1">
    <source>
        <dbReference type="Pfam" id="PF00534"/>
    </source>
</evidence>
<keyword evidence="2" id="KW-0808">Transferase</keyword>
<dbReference type="GO" id="GO:0016757">
    <property type="term" value="F:glycosyltransferase activity"/>
    <property type="evidence" value="ECO:0007669"/>
    <property type="project" value="UniProtKB-KW"/>
</dbReference>
<accession>A0ABV9QSX7</accession>
<dbReference type="EC" id="2.4.-.-" evidence="2"/>
<evidence type="ECO:0000313" key="3">
    <source>
        <dbReference type="Proteomes" id="UP001595886"/>
    </source>
</evidence>